<dbReference type="InterPro" id="IPR001915">
    <property type="entry name" value="Peptidase_M48"/>
</dbReference>
<sequence>MILHKQIQQNKWKTVLLVGLFVVFLLLVGSIVTYTQTGDWLSGLIIAGVIGLIYSIIMIASSTKIVMSMNGAIEVTEPQQYAFLWHTIENLSMVARIPRPKIYLIDDPSPNAFATGISPENAAVAVTTGLLEILNREEIEGVIAHEIAHIKNYDIRLTTIVLALVSVVALLSSIGSRFMFFSSGNNRNDQKQNPILLIVSLLLLILSPIIATYIQLAISRNREYLADASGAELCRNPLALASALRKIAGIDLPVRSANPSSAMLYFSDPFKKKIQTLFSTHPPVEERISRLEQM</sequence>
<reference evidence="14 15" key="1">
    <citation type="submission" date="2016-11" db="EMBL/GenBank/DDBJ databases">
        <authorList>
            <person name="Jaros S."/>
            <person name="Januszkiewicz K."/>
            <person name="Wedrychowicz H."/>
        </authorList>
    </citation>
    <scope>NUCLEOTIDE SEQUENCE [LARGE SCALE GENOMIC DNA]</scope>
    <source>
        <strain evidence="14 15">DSM 44666</strain>
    </source>
</reference>
<evidence type="ECO:0000313" key="14">
    <source>
        <dbReference type="EMBL" id="SHF07879.1"/>
    </source>
</evidence>
<keyword evidence="8 12" id="KW-0862">Zinc</keyword>
<feature type="domain" description="Peptidase M48" evidence="13">
    <location>
        <begin position="85"/>
        <end position="293"/>
    </location>
</feature>
<dbReference type="STRING" id="112248.SAMN05444392_10782"/>
<protein>
    <recommendedName>
        <fullName evidence="12">Protease HtpX homolog</fullName>
        <ecNumber evidence="12">3.4.24.-</ecNumber>
    </recommendedName>
</protein>
<dbReference type="GO" id="GO:0004222">
    <property type="term" value="F:metalloendopeptidase activity"/>
    <property type="evidence" value="ECO:0007669"/>
    <property type="project" value="UniProtKB-UniRule"/>
</dbReference>
<dbReference type="GO" id="GO:0008270">
    <property type="term" value="F:zinc ion binding"/>
    <property type="evidence" value="ECO:0007669"/>
    <property type="project" value="UniProtKB-UniRule"/>
</dbReference>
<comment type="similarity">
    <text evidence="2 12">Belongs to the peptidase M48B family.</text>
</comment>
<evidence type="ECO:0000256" key="2">
    <source>
        <dbReference type="ARBA" id="ARBA00009779"/>
    </source>
</evidence>
<keyword evidence="6 12" id="KW-0479">Metal-binding</keyword>
<keyword evidence="15" id="KW-1185">Reference proteome</keyword>
<dbReference type="Gene3D" id="3.30.2010.10">
    <property type="entry name" value="Metalloproteases ('zincins'), catalytic domain"/>
    <property type="match status" value="1"/>
</dbReference>
<keyword evidence="10 12" id="KW-0482">Metalloprotease</keyword>
<evidence type="ECO:0000259" key="13">
    <source>
        <dbReference type="Pfam" id="PF01435"/>
    </source>
</evidence>
<evidence type="ECO:0000256" key="5">
    <source>
        <dbReference type="ARBA" id="ARBA00022692"/>
    </source>
</evidence>
<evidence type="ECO:0000256" key="8">
    <source>
        <dbReference type="ARBA" id="ARBA00022833"/>
    </source>
</evidence>
<keyword evidence="9 12" id="KW-1133">Transmembrane helix</keyword>
<feature type="binding site" evidence="12">
    <location>
        <position position="149"/>
    </location>
    <ligand>
        <name>Zn(2+)</name>
        <dbReference type="ChEBI" id="CHEBI:29105"/>
        <note>catalytic</note>
    </ligand>
</feature>
<organism evidence="14 15">
    <name type="scientific">Seinonella peptonophila</name>
    <dbReference type="NCBI Taxonomy" id="112248"/>
    <lineage>
        <taxon>Bacteria</taxon>
        <taxon>Bacillati</taxon>
        <taxon>Bacillota</taxon>
        <taxon>Bacilli</taxon>
        <taxon>Bacillales</taxon>
        <taxon>Thermoactinomycetaceae</taxon>
        <taxon>Seinonella</taxon>
    </lineage>
</organism>
<dbReference type="CDD" id="cd07340">
    <property type="entry name" value="M48B_Htpx_like"/>
    <property type="match status" value="1"/>
</dbReference>
<dbReference type="Proteomes" id="UP000184476">
    <property type="component" value="Unassembled WGS sequence"/>
</dbReference>
<dbReference type="NCBIfam" id="NF003425">
    <property type="entry name" value="PRK04897.1"/>
    <property type="match status" value="1"/>
</dbReference>
<name>A0A1M4YPU7_9BACL</name>
<dbReference type="GO" id="GO:0006508">
    <property type="term" value="P:proteolysis"/>
    <property type="evidence" value="ECO:0007669"/>
    <property type="project" value="UniProtKB-KW"/>
</dbReference>
<evidence type="ECO:0000256" key="9">
    <source>
        <dbReference type="ARBA" id="ARBA00022989"/>
    </source>
</evidence>
<keyword evidence="3 12" id="KW-1003">Cell membrane</keyword>
<dbReference type="GO" id="GO:0005886">
    <property type="term" value="C:plasma membrane"/>
    <property type="evidence" value="ECO:0007669"/>
    <property type="project" value="UniProtKB-SubCell"/>
</dbReference>
<evidence type="ECO:0000256" key="6">
    <source>
        <dbReference type="ARBA" id="ARBA00022723"/>
    </source>
</evidence>
<dbReference type="AlphaFoldDB" id="A0A1M4YPU7"/>
<keyword evidence="11 12" id="KW-0472">Membrane</keyword>
<comment type="cofactor">
    <cofactor evidence="12">
        <name>Zn(2+)</name>
        <dbReference type="ChEBI" id="CHEBI:29105"/>
    </cofactor>
    <text evidence="12">Binds 1 zinc ion per subunit.</text>
</comment>
<gene>
    <name evidence="12" type="primary">htpX</name>
    <name evidence="14" type="ORF">SAMN05444392_10782</name>
</gene>
<dbReference type="Pfam" id="PF01435">
    <property type="entry name" value="Peptidase_M48"/>
    <property type="match status" value="1"/>
</dbReference>
<feature type="transmembrane region" description="Helical" evidence="12">
    <location>
        <begin position="12"/>
        <end position="34"/>
    </location>
</feature>
<keyword evidence="5 12" id="KW-0812">Transmembrane</keyword>
<feature type="active site" evidence="12">
    <location>
        <position position="146"/>
    </location>
</feature>
<feature type="binding site" evidence="12">
    <location>
        <position position="223"/>
    </location>
    <ligand>
        <name>Zn(2+)</name>
        <dbReference type="ChEBI" id="CHEBI:29105"/>
        <note>catalytic</note>
    </ligand>
</feature>
<evidence type="ECO:0000256" key="4">
    <source>
        <dbReference type="ARBA" id="ARBA00022670"/>
    </source>
</evidence>
<keyword evidence="4 12" id="KW-0645">Protease</keyword>
<feature type="transmembrane region" description="Helical" evidence="12">
    <location>
        <begin position="195"/>
        <end position="214"/>
    </location>
</feature>
<dbReference type="EMBL" id="FQVL01000007">
    <property type="protein sequence ID" value="SHF07879.1"/>
    <property type="molecule type" value="Genomic_DNA"/>
</dbReference>
<dbReference type="InterPro" id="IPR022919">
    <property type="entry name" value="Pept_M48_protease_HtpX"/>
</dbReference>
<dbReference type="InterPro" id="IPR050083">
    <property type="entry name" value="HtpX_protease"/>
</dbReference>
<comment type="subcellular location">
    <subcellularLocation>
        <location evidence="1 12">Cell membrane</location>
        <topology evidence="1 12">Multi-pass membrane protein</topology>
    </subcellularLocation>
</comment>
<feature type="transmembrane region" description="Helical" evidence="12">
    <location>
        <begin position="40"/>
        <end position="60"/>
    </location>
</feature>
<dbReference type="PANTHER" id="PTHR43221">
    <property type="entry name" value="PROTEASE HTPX"/>
    <property type="match status" value="1"/>
</dbReference>
<proteinExistence type="inferred from homology"/>
<dbReference type="EC" id="3.4.24.-" evidence="12"/>
<dbReference type="PANTHER" id="PTHR43221:SF1">
    <property type="entry name" value="PROTEASE HTPX"/>
    <property type="match status" value="1"/>
</dbReference>
<keyword evidence="14" id="KW-0346">Stress response</keyword>
<dbReference type="HAMAP" id="MF_00188">
    <property type="entry name" value="Pept_M48_protease_HtpX"/>
    <property type="match status" value="1"/>
</dbReference>
<feature type="binding site" evidence="12">
    <location>
        <position position="145"/>
    </location>
    <ligand>
        <name>Zn(2+)</name>
        <dbReference type="ChEBI" id="CHEBI:29105"/>
        <note>catalytic</note>
    </ligand>
</feature>
<evidence type="ECO:0000256" key="7">
    <source>
        <dbReference type="ARBA" id="ARBA00022801"/>
    </source>
</evidence>
<evidence type="ECO:0000313" key="15">
    <source>
        <dbReference type="Proteomes" id="UP000184476"/>
    </source>
</evidence>
<evidence type="ECO:0000256" key="11">
    <source>
        <dbReference type="ARBA" id="ARBA00023136"/>
    </source>
</evidence>
<evidence type="ECO:0000256" key="10">
    <source>
        <dbReference type="ARBA" id="ARBA00023049"/>
    </source>
</evidence>
<evidence type="ECO:0000256" key="12">
    <source>
        <dbReference type="HAMAP-Rule" id="MF_00188"/>
    </source>
</evidence>
<keyword evidence="7 12" id="KW-0378">Hydrolase</keyword>
<feature type="transmembrane region" description="Helical" evidence="12">
    <location>
        <begin position="157"/>
        <end position="175"/>
    </location>
</feature>
<accession>A0A1M4YPU7</accession>
<evidence type="ECO:0000256" key="1">
    <source>
        <dbReference type="ARBA" id="ARBA00004651"/>
    </source>
</evidence>
<evidence type="ECO:0000256" key="3">
    <source>
        <dbReference type="ARBA" id="ARBA00022475"/>
    </source>
</evidence>